<feature type="transmembrane region" description="Helical" evidence="7">
    <location>
        <begin position="251"/>
        <end position="276"/>
    </location>
</feature>
<dbReference type="InterPro" id="IPR049326">
    <property type="entry name" value="Rhodopsin_dom_fungi"/>
</dbReference>
<sequence length="517" mass="56914">MSIYSDAPSLRAFKYDKPTLLVCWWATSFSALMILLRLAGRLIRTERLFLEDKISALALVPLLLRMLCVHFILIYGTNNADLSRLQLDADQLRHKSIASGLVLASRFLYAATLWILKYAILEFLRRLTDLTWSRAHQATLVVIRWTLVATFVVVLVSTLAECRPFSHYWQVLPDPGGQCRQGFVQLITMATCNIATDILLVVFPIPIIVQSQMPFRRKLQLIVLFSLSLSVVGVTLYRLPHILRQRGRQQYRSLLASIELLFATAAANALVLGSFVRDRGIKKQKFRPPSMDDSLDRTSNPRRPTLQRQWGSDEDLVRDVGLNVDSDLHSQAERGSFVPAPSTTLGPRHSPDHQDQDDDDDSWKPGKMGCPEPNNSGEWLAPQDAVSNPDKFLGRQSLALLHIGGSMDASLGGSISISSTNSASCTRASGTSSTLDPSSTRATPVPSRPAATKAGPRRGSSALLQDLGLLLSPLNSRPLRGEASDETELRPMRSPMGQSQSVAGTGLELKDPGGLLK</sequence>
<feature type="compositionally biased region" description="Polar residues" evidence="6">
    <location>
        <begin position="297"/>
        <end position="310"/>
    </location>
</feature>
<protein>
    <recommendedName>
        <fullName evidence="8">Rhodopsin domain-containing protein</fullName>
    </recommendedName>
</protein>
<reference evidence="9 10" key="1">
    <citation type="submission" date="2017-06" db="EMBL/GenBank/DDBJ databases">
        <title>Ant-infecting Ophiocordyceps genomes reveal a high diversity of potential behavioral manipulation genes and a possible major role for enterotoxins.</title>
        <authorList>
            <person name="De Bekker C."/>
            <person name="Evans H.C."/>
            <person name="Brachmann A."/>
            <person name="Hughes D.P."/>
        </authorList>
    </citation>
    <scope>NUCLEOTIDE SEQUENCE [LARGE SCALE GENOMIC DNA]</scope>
    <source>
        <strain evidence="9 10">1348a</strain>
    </source>
</reference>
<evidence type="ECO:0000256" key="2">
    <source>
        <dbReference type="ARBA" id="ARBA00022692"/>
    </source>
</evidence>
<dbReference type="GO" id="GO:0016020">
    <property type="term" value="C:membrane"/>
    <property type="evidence" value="ECO:0007669"/>
    <property type="project" value="UniProtKB-SubCell"/>
</dbReference>
<dbReference type="EMBL" id="NJEU01000832">
    <property type="protein sequence ID" value="PHH70180.1"/>
    <property type="molecule type" value="Genomic_DNA"/>
</dbReference>
<gene>
    <name evidence="9" type="ORF">CDD82_7294</name>
</gene>
<dbReference type="OrthoDB" id="5398233at2759"/>
<keyword evidence="10" id="KW-1185">Reference proteome</keyword>
<evidence type="ECO:0000259" key="8">
    <source>
        <dbReference type="Pfam" id="PF20684"/>
    </source>
</evidence>
<feature type="transmembrane region" description="Helical" evidence="7">
    <location>
        <begin position="183"/>
        <end position="209"/>
    </location>
</feature>
<dbReference type="InterPro" id="IPR052337">
    <property type="entry name" value="SAT4-like"/>
</dbReference>
<feature type="region of interest" description="Disordered" evidence="6">
    <location>
        <begin position="474"/>
        <end position="517"/>
    </location>
</feature>
<organism evidence="9 10">
    <name type="scientific">Ophiocordyceps australis</name>
    <dbReference type="NCBI Taxonomy" id="1399860"/>
    <lineage>
        <taxon>Eukaryota</taxon>
        <taxon>Fungi</taxon>
        <taxon>Dikarya</taxon>
        <taxon>Ascomycota</taxon>
        <taxon>Pezizomycotina</taxon>
        <taxon>Sordariomycetes</taxon>
        <taxon>Hypocreomycetidae</taxon>
        <taxon>Hypocreales</taxon>
        <taxon>Ophiocordycipitaceae</taxon>
        <taxon>Ophiocordyceps</taxon>
    </lineage>
</organism>
<dbReference type="Pfam" id="PF20684">
    <property type="entry name" value="Fung_rhodopsin"/>
    <property type="match status" value="1"/>
</dbReference>
<feature type="transmembrane region" description="Helical" evidence="7">
    <location>
        <begin position="56"/>
        <end position="77"/>
    </location>
</feature>
<evidence type="ECO:0000256" key="3">
    <source>
        <dbReference type="ARBA" id="ARBA00022989"/>
    </source>
</evidence>
<feature type="compositionally biased region" description="Polar residues" evidence="6">
    <location>
        <begin position="425"/>
        <end position="442"/>
    </location>
</feature>
<name>A0A2C5YRM9_9HYPO</name>
<accession>A0A2C5YRM9</accession>
<comment type="similarity">
    <text evidence="5">Belongs to the SAT4 family.</text>
</comment>
<proteinExistence type="inferred from homology"/>
<dbReference type="Proteomes" id="UP000224854">
    <property type="component" value="Unassembled WGS sequence"/>
</dbReference>
<feature type="region of interest" description="Disordered" evidence="6">
    <location>
        <begin position="283"/>
        <end position="311"/>
    </location>
</feature>
<dbReference type="PANTHER" id="PTHR33048">
    <property type="entry name" value="PTH11-LIKE INTEGRAL MEMBRANE PROTEIN (AFU_ORTHOLOGUE AFUA_5G11245)"/>
    <property type="match status" value="1"/>
</dbReference>
<evidence type="ECO:0000256" key="4">
    <source>
        <dbReference type="ARBA" id="ARBA00023136"/>
    </source>
</evidence>
<feature type="transmembrane region" description="Helical" evidence="7">
    <location>
        <begin position="18"/>
        <end position="36"/>
    </location>
</feature>
<feature type="region of interest" description="Disordered" evidence="6">
    <location>
        <begin position="419"/>
        <end position="459"/>
    </location>
</feature>
<evidence type="ECO:0000256" key="5">
    <source>
        <dbReference type="ARBA" id="ARBA00038359"/>
    </source>
</evidence>
<feature type="domain" description="Rhodopsin" evidence="8">
    <location>
        <begin position="36"/>
        <end position="244"/>
    </location>
</feature>
<evidence type="ECO:0000313" key="10">
    <source>
        <dbReference type="Proteomes" id="UP000224854"/>
    </source>
</evidence>
<comment type="subcellular location">
    <subcellularLocation>
        <location evidence="1">Membrane</location>
        <topology evidence="1">Multi-pass membrane protein</topology>
    </subcellularLocation>
</comment>
<keyword evidence="4 7" id="KW-0472">Membrane</keyword>
<evidence type="ECO:0000256" key="7">
    <source>
        <dbReference type="SAM" id="Phobius"/>
    </source>
</evidence>
<dbReference type="AlphaFoldDB" id="A0A2C5YRM9"/>
<feature type="compositionally biased region" description="Basic and acidic residues" evidence="6">
    <location>
        <begin position="479"/>
        <end position="491"/>
    </location>
</feature>
<feature type="region of interest" description="Disordered" evidence="6">
    <location>
        <begin position="330"/>
        <end position="388"/>
    </location>
</feature>
<comment type="caution">
    <text evidence="9">The sequence shown here is derived from an EMBL/GenBank/DDBJ whole genome shotgun (WGS) entry which is preliminary data.</text>
</comment>
<feature type="transmembrane region" description="Helical" evidence="7">
    <location>
        <begin position="97"/>
        <end position="120"/>
    </location>
</feature>
<keyword evidence="3 7" id="KW-1133">Transmembrane helix</keyword>
<feature type="transmembrane region" description="Helical" evidence="7">
    <location>
        <begin position="141"/>
        <end position="160"/>
    </location>
</feature>
<keyword evidence="2 7" id="KW-0812">Transmembrane</keyword>
<evidence type="ECO:0000313" key="9">
    <source>
        <dbReference type="EMBL" id="PHH70180.1"/>
    </source>
</evidence>
<dbReference type="PANTHER" id="PTHR33048:SF19">
    <property type="entry name" value="MEMBRANE PROTEIN PTH11-LIKE, PUTATIVE (AFU_ORTHOLOGUE AFUA_1G14080)-RELATED"/>
    <property type="match status" value="1"/>
</dbReference>
<feature type="transmembrane region" description="Helical" evidence="7">
    <location>
        <begin position="221"/>
        <end position="239"/>
    </location>
</feature>
<evidence type="ECO:0000256" key="6">
    <source>
        <dbReference type="SAM" id="MobiDB-lite"/>
    </source>
</evidence>
<evidence type="ECO:0000256" key="1">
    <source>
        <dbReference type="ARBA" id="ARBA00004141"/>
    </source>
</evidence>